<dbReference type="GO" id="GO:0000160">
    <property type="term" value="P:phosphorelay signal transduction system"/>
    <property type="evidence" value="ECO:0007669"/>
    <property type="project" value="InterPro"/>
</dbReference>
<dbReference type="EMBL" id="CP040871">
    <property type="protein sequence ID" value="QDA57755.1"/>
    <property type="molecule type" value="Genomic_DNA"/>
</dbReference>
<reference evidence="6 7" key="1">
    <citation type="submission" date="2019-06" db="EMBL/GenBank/DDBJ databases">
        <title>Thermomonas aquatica sp. nov., isolated from an industrial wastewater treatment plant.</title>
        <authorList>
            <person name="Jeon J.H."/>
            <person name="Park D.-S."/>
        </authorList>
    </citation>
    <scope>NUCLEOTIDE SEQUENCE [LARGE SCALE GENOMIC DNA]</scope>
    <source>
        <strain evidence="6 7">SY21</strain>
    </source>
</reference>
<proteinExistence type="inferred from homology"/>
<dbReference type="PANTHER" id="PTHR36842">
    <property type="entry name" value="PROTEIN TOLB HOMOLOG"/>
    <property type="match status" value="1"/>
</dbReference>
<organism evidence="6 7">
    <name type="scientific">Thermomonas aquatica</name>
    <dbReference type="NCBI Taxonomy" id="2202149"/>
    <lineage>
        <taxon>Bacteria</taxon>
        <taxon>Pseudomonadati</taxon>
        <taxon>Pseudomonadota</taxon>
        <taxon>Gammaproteobacteria</taxon>
        <taxon>Lysobacterales</taxon>
        <taxon>Lysobacteraceae</taxon>
        <taxon>Thermomonas</taxon>
    </lineage>
</organism>
<name>A0A5B7ZSU5_9GAMM</name>
<dbReference type="PANTHER" id="PTHR36842:SF1">
    <property type="entry name" value="PROTEIN TOLB"/>
    <property type="match status" value="1"/>
</dbReference>
<dbReference type="KEGG" id="thes:FHQ07_10775"/>
<dbReference type="InterPro" id="IPR011659">
    <property type="entry name" value="WD40"/>
</dbReference>
<evidence type="ECO:0000256" key="4">
    <source>
        <dbReference type="SAM" id="Phobius"/>
    </source>
</evidence>
<evidence type="ECO:0000313" key="6">
    <source>
        <dbReference type="EMBL" id="QDA57755.1"/>
    </source>
</evidence>
<keyword evidence="7" id="KW-1185">Reference proteome</keyword>
<dbReference type="GO" id="GO:0003677">
    <property type="term" value="F:DNA binding"/>
    <property type="evidence" value="ECO:0007669"/>
    <property type="project" value="UniProtKB-UniRule"/>
</dbReference>
<evidence type="ECO:0000313" key="7">
    <source>
        <dbReference type="Proteomes" id="UP000308149"/>
    </source>
</evidence>
<dbReference type="AlphaFoldDB" id="A0A5B7ZSU5"/>
<keyword evidence="4" id="KW-0472">Membrane</keyword>
<sequence>MLNQHENLVVPKSDHLKVGDCVVDIARRDVQAPGAEAPRRITVKALQVLLVLVAHRGQVVSREALLEWVWSGTLPGDDVLTQAVTQLRKAFGDERDAPRYLETIAKGGYRLLADVAWLPTRRAGEVPMTGFDPQAQAAAADAPAAMDEAGGVAPAAIVPAAPSRRAGMKAMALAAAACLALLAVFAGFAWRGARSPSAPARPALPNAAGAQVPAMAFSVVASQTGLETMPSLSPDGSQLAYAMSPAPKGDEALSGESPGKAIYVQTTAAVAPRRLTEPPSGMRDSAPHWSPDGRQILFLRASERGSCDLLVVAASGGTPWQAGPCLLQSTGVYDWLPDGSGIIAGGMQDERATEVRLHILSLKTGEWRPLAYKANPGDVDIDPHVSPDGKWIVFRRNISNSDFWRVPLAGGTPERLTHLQGNVWGWDFMPDGKSIVFSYLRNGAGLYRFDFASRQVTALGIDSGQHPDIAARAPVMAFEISDQQTGLFRRASPLDPKSAPARRLFESSGSDLMPSVSPDGTRIAFYSDRTRELRLWFGNADGSGSPALVEDYVPIQRQPVRWMEDGNTVLSIGYAPTDAGASAVPALFAIDLRSGRVRKQALPAGLVPVSLSLLPRQRVLLVADMGDGRLSLRLLDAGATPWRELARRDGVGEARYDPASDAVWYVRTDVPGLWRTDAALATQANVDREQPWVYWMRMWMLAQGKPYSVQPGAGCAMALRPMPGSTPAYCMERELRYANGEPVLTRDAGWLYFSASVRPENIDIGTVRLD</sequence>
<evidence type="ECO:0000259" key="5">
    <source>
        <dbReference type="PROSITE" id="PS51755"/>
    </source>
</evidence>
<dbReference type="InterPro" id="IPR011042">
    <property type="entry name" value="6-blade_b-propeller_TolB-like"/>
</dbReference>
<dbReference type="GO" id="GO:0006355">
    <property type="term" value="P:regulation of DNA-templated transcription"/>
    <property type="evidence" value="ECO:0007669"/>
    <property type="project" value="InterPro"/>
</dbReference>
<dbReference type="PROSITE" id="PS51755">
    <property type="entry name" value="OMPR_PHOB"/>
    <property type="match status" value="1"/>
</dbReference>
<dbReference type="Pfam" id="PF00486">
    <property type="entry name" value="Trans_reg_C"/>
    <property type="match status" value="1"/>
</dbReference>
<dbReference type="RefSeq" id="WP_139716806.1">
    <property type="nucleotide sequence ID" value="NZ_CP040871.1"/>
</dbReference>
<dbReference type="InterPro" id="IPR016032">
    <property type="entry name" value="Sig_transdc_resp-reg_C-effctor"/>
</dbReference>
<dbReference type="SUPFAM" id="SSF46894">
    <property type="entry name" value="C-terminal effector domain of the bipartite response regulators"/>
    <property type="match status" value="1"/>
</dbReference>
<protein>
    <recommendedName>
        <fullName evidence="5">OmpR/PhoB-type domain-containing protein</fullName>
    </recommendedName>
</protein>
<evidence type="ECO:0000256" key="1">
    <source>
        <dbReference type="ARBA" id="ARBA00009820"/>
    </source>
</evidence>
<evidence type="ECO:0000256" key="2">
    <source>
        <dbReference type="ARBA" id="ARBA00023125"/>
    </source>
</evidence>
<keyword evidence="2 3" id="KW-0238">DNA-binding</keyword>
<feature type="transmembrane region" description="Helical" evidence="4">
    <location>
        <begin position="170"/>
        <end position="190"/>
    </location>
</feature>
<dbReference type="Gene3D" id="2.120.10.30">
    <property type="entry name" value="TolB, C-terminal domain"/>
    <property type="match status" value="3"/>
</dbReference>
<dbReference type="SUPFAM" id="SSF82171">
    <property type="entry name" value="DPP6 N-terminal domain-like"/>
    <property type="match status" value="1"/>
</dbReference>
<feature type="domain" description="OmpR/PhoB-type" evidence="5">
    <location>
        <begin position="13"/>
        <end position="113"/>
    </location>
</feature>
<dbReference type="InterPro" id="IPR001867">
    <property type="entry name" value="OmpR/PhoB-type_DNA-bd"/>
</dbReference>
<dbReference type="SMART" id="SM00862">
    <property type="entry name" value="Trans_reg_C"/>
    <property type="match status" value="1"/>
</dbReference>
<dbReference type="Proteomes" id="UP000308149">
    <property type="component" value="Chromosome"/>
</dbReference>
<dbReference type="OrthoDB" id="626010at2"/>
<keyword evidence="4" id="KW-0812">Transmembrane</keyword>
<comment type="similarity">
    <text evidence="1">Belongs to the TolB family.</text>
</comment>
<dbReference type="Pfam" id="PF07676">
    <property type="entry name" value="PD40"/>
    <property type="match status" value="5"/>
</dbReference>
<dbReference type="Gene3D" id="1.10.10.10">
    <property type="entry name" value="Winged helix-like DNA-binding domain superfamily/Winged helix DNA-binding domain"/>
    <property type="match status" value="1"/>
</dbReference>
<accession>A0A5B7ZSU5</accession>
<dbReference type="SUPFAM" id="SSF69304">
    <property type="entry name" value="Tricorn protease N-terminal domain"/>
    <property type="match status" value="1"/>
</dbReference>
<feature type="DNA-binding region" description="OmpR/PhoB-type" evidence="3">
    <location>
        <begin position="13"/>
        <end position="113"/>
    </location>
</feature>
<gene>
    <name evidence="6" type="ORF">FHQ07_10775</name>
</gene>
<evidence type="ECO:0000256" key="3">
    <source>
        <dbReference type="PROSITE-ProRule" id="PRU01091"/>
    </source>
</evidence>
<keyword evidence="4" id="KW-1133">Transmembrane helix</keyword>
<dbReference type="InterPro" id="IPR036388">
    <property type="entry name" value="WH-like_DNA-bd_sf"/>
</dbReference>
<dbReference type="CDD" id="cd00383">
    <property type="entry name" value="trans_reg_C"/>
    <property type="match status" value="1"/>
</dbReference>